<evidence type="ECO:0000313" key="7">
    <source>
        <dbReference type="EMBL" id="SCW66906.1"/>
    </source>
</evidence>
<gene>
    <name evidence="7" type="ORF">SAMN02927900_03655</name>
</gene>
<accession>A0A1G4SCW8</accession>
<dbReference type="Pfam" id="PF01697">
    <property type="entry name" value="Glyco_transf_92"/>
    <property type="match status" value="1"/>
</dbReference>
<dbReference type="SUPFAM" id="SSF53448">
    <property type="entry name" value="Nucleotide-diphospho-sugar transferases"/>
    <property type="match status" value="1"/>
</dbReference>
<protein>
    <submittedName>
        <fullName evidence="7">Glycosyltransferase family 92</fullName>
    </submittedName>
</protein>
<keyword evidence="5" id="KW-1133">Transmembrane helix</keyword>
<dbReference type="Proteomes" id="UP000199542">
    <property type="component" value="Unassembled WGS sequence"/>
</dbReference>
<keyword evidence="2" id="KW-0328">Glycosyltransferase</keyword>
<evidence type="ECO:0000256" key="5">
    <source>
        <dbReference type="ARBA" id="ARBA00022989"/>
    </source>
</evidence>
<evidence type="ECO:0000256" key="6">
    <source>
        <dbReference type="ARBA" id="ARBA00023136"/>
    </source>
</evidence>
<reference evidence="7 8" key="1">
    <citation type="submission" date="2016-10" db="EMBL/GenBank/DDBJ databases">
        <authorList>
            <person name="de Groot N.N."/>
        </authorList>
    </citation>
    <scope>NUCLEOTIDE SEQUENCE [LARGE SCALE GENOMIC DNA]</scope>
    <source>
        <strain evidence="7 8">CGMCC 1.3401</strain>
    </source>
</reference>
<dbReference type="GO" id="GO:0016020">
    <property type="term" value="C:membrane"/>
    <property type="evidence" value="ECO:0007669"/>
    <property type="project" value="UniProtKB-SubCell"/>
</dbReference>
<dbReference type="GO" id="GO:0005737">
    <property type="term" value="C:cytoplasm"/>
    <property type="evidence" value="ECO:0007669"/>
    <property type="project" value="TreeGrafter"/>
</dbReference>
<dbReference type="InterPro" id="IPR008166">
    <property type="entry name" value="Glyco_transf_92"/>
</dbReference>
<dbReference type="InterPro" id="IPR029044">
    <property type="entry name" value="Nucleotide-diphossugar_trans"/>
</dbReference>
<comment type="subcellular location">
    <subcellularLocation>
        <location evidence="1">Membrane</location>
        <topology evidence="1">Single-pass membrane protein</topology>
    </subcellularLocation>
</comment>
<proteinExistence type="predicted"/>
<dbReference type="RefSeq" id="WP_092586316.1">
    <property type="nucleotide sequence ID" value="NZ_FMTM01000005.1"/>
</dbReference>
<dbReference type="AlphaFoldDB" id="A0A1G4SCW8"/>
<sequence length="323" mass="36270">MSWFRRKSTPINSLAIIPPKPLPGRSGIAIAVIVKDEASYIEEWAMFHKAVGISHFLVYDNGSTDATCSILQSVLTAGELTIIPWSGKMYLESRFINSQVLAFSHAVCTFGGRFSRIAFIDVDEFLLPRKGGTIEEALEATQGFPNVSLPWHMFGTGGHKVRPQGPVVMNYTWRNDDPLSKAKHLSNFKCIVDPCEVVEVTVHQFKTRSFGDLTVNDAGFRTTRDGRKKRSFYSNEYLQLNHYYCKSAQEMAEKIARGSDYIVSADFLKKKMETTRQNIEASLVEDRSMVEFVTGRSIPLSRPEISSVAPLSRWQSASPNRDA</sequence>
<evidence type="ECO:0000256" key="4">
    <source>
        <dbReference type="ARBA" id="ARBA00022692"/>
    </source>
</evidence>
<dbReference type="EMBL" id="FMTM01000005">
    <property type="protein sequence ID" value="SCW66906.1"/>
    <property type="molecule type" value="Genomic_DNA"/>
</dbReference>
<organism evidence="7 8">
    <name type="scientific">Rhizobium mongolense subsp. loessense</name>
    <dbReference type="NCBI Taxonomy" id="158890"/>
    <lineage>
        <taxon>Bacteria</taxon>
        <taxon>Pseudomonadati</taxon>
        <taxon>Pseudomonadota</taxon>
        <taxon>Alphaproteobacteria</taxon>
        <taxon>Hyphomicrobiales</taxon>
        <taxon>Rhizobiaceae</taxon>
        <taxon>Rhizobium/Agrobacterium group</taxon>
        <taxon>Rhizobium</taxon>
    </lineage>
</organism>
<dbReference type="PANTHER" id="PTHR21461">
    <property type="entry name" value="GLYCOSYLTRANSFERASE FAMILY 92 PROTEIN"/>
    <property type="match status" value="1"/>
</dbReference>
<keyword evidence="4" id="KW-0812">Transmembrane</keyword>
<name>A0A1G4SCW8_9HYPH</name>
<dbReference type="GO" id="GO:0016757">
    <property type="term" value="F:glycosyltransferase activity"/>
    <property type="evidence" value="ECO:0007669"/>
    <property type="project" value="UniProtKB-KW"/>
</dbReference>
<evidence type="ECO:0000256" key="3">
    <source>
        <dbReference type="ARBA" id="ARBA00022679"/>
    </source>
</evidence>
<keyword evidence="6" id="KW-0472">Membrane</keyword>
<dbReference type="PANTHER" id="PTHR21461:SF69">
    <property type="entry name" value="GLYCOSYLTRANSFERASE FAMILY 92 PROTEIN"/>
    <property type="match status" value="1"/>
</dbReference>
<evidence type="ECO:0000256" key="1">
    <source>
        <dbReference type="ARBA" id="ARBA00004167"/>
    </source>
</evidence>
<keyword evidence="3 7" id="KW-0808">Transferase</keyword>
<evidence type="ECO:0000256" key="2">
    <source>
        <dbReference type="ARBA" id="ARBA00022676"/>
    </source>
</evidence>
<evidence type="ECO:0000313" key="8">
    <source>
        <dbReference type="Proteomes" id="UP000199542"/>
    </source>
</evidence>